<dbReference type="InterPro" id="IPR058922">
    <property type="entry name" value="WHD_DRP"/>
</dbReference>
<evidence type="ECO:0000259" key="6">
    <source>
        <dbReference type="Pfam" id="PF18052"/>
    </source>
</evidence>
<dbReference type="Pfam" id="PF23598">
    <property type="entry name" value="LRR_14"/>
    <property type="match status" value="1"/>
</dbReference>
<dbReference type="GO" id="GO:0006952">
    <property type="term" value="P:defense response"/>
    <property type="evidence" value="ECO:0007669"/>
    <property type="project" value="UniProtKB-KW"/>
</dbReference>
<dbReference type="ExpressionAtlas" id="A0A2K3PD08">
    <property type="expression patterns" value="baseline"/>
</dbReference>
<dbReference type="PANTHER" id="PTHR36766">
    <property type="entry name" value="PLANT BROAD-SPECTRUM MILDEW RESISTANCE PROTEIN RPW8"/>
    <property type="match status" value="1"/>
</dbReference>
<evidence type="ECO:0000313" key="10">
    <source>
        <dbReference type="Proteomes" id="UP000236291"/>
    </source>
</evidence>
<evidence type="ECO:0000256" key="1">
    <source>
        <dbReference type="ARBA" id="ARBA00022737"/>
    </source>
</evidence>
<keyword evidence="3" id="KW-0611">Plant defense</keyword>
<keyword evidence="2" id="KW-0547">Nucleotide-binding</keyword>
<dbReference type="Gene3D" id="3.80.10.10">
    <property type="entry name" value="Ribonuclease Inhibitor"/>
    <property type="match status" value="1"/>
</dbReference>
<dbReference type="GO" id="GO:0005524">
    <property type="term" value="F:ATP binding"/>
    <property type="evidence" value="ECO:0007669"/>
    <property type="project" value="UniProtKB-KW"/>
</dbReference>
<dbReference type="InterPro" id="IPR041118">
    <property type="entry name" value="Rx_N"/>
</dbReference>
<dbReference type="InterPro" id="IPR042197">
    <property type="entry name" value="Apaf_helical"/>
</dbReference>
<evidence type="ECO:0000256" key="3">
    <source>
        <dbReference type="ARBA" id="ARBA00022821"/>
    </source>
</evidence>
<dbReference type="Pfam" id="PF00931">
    <property type="entry name" value="NB-ARC"/>
    <property type="match status" value="1"/>
</dbReference>
<dbReference type="InterPro" id="IPR055414">
    <property type="entry name" value="LRR_R13L4/SHOC2-like"/>
</dbReference>
<evidence type="ECO:0000256" key="4">
    <source>
        <dbReference type="ARBA" id="ARBA00022840"/>
    </source>
</evidence>
<feature type="domain" description="NB-ARC" evidence="5">
    <location>
        <begin position="172"/>
        <end position="360"/>
    </location>
</feature>
<dbReference type="PRINTS" id="PR00364">
    <property type="entry name" value="DISEASERSIST"/>
</dbReference>
<dbReference type="Proteomes" id="UP000236291">
    <property type="component" value="Unassembled WGS sequence"/>
</dbReference>
<evidence type="ECO:0000259" key="7">
    <source>
        <dbReference type="Pfam" id="PF23559"/>
    </source>
</evidence>
<dbReference type="InterPro" id="IPR036388">
    <property type="entry name" value="WH-like_DNA-bd_sf"/>
</dbReference>
<name>A0A2K3PD08_TRIPR</name>
<dbReference type="GO" id="GO:0051707">
    <property type="term" value="P:response to other organism"/>
    <property type="evidence" value="ECO:0007669"/>
    <property type="project" value="UniProtKB-ARBA"/>
</dbReference>
<accession>A0A2K3PD08</accession>
<dbReference type="Pfam" id="PF18052">
    <property type="entry name" value="Rx_N"/>
    <property type="match status" value="1"/>
</dbReference>
<dbReference type="InterPro" id="IPR027417">
    <property type="entry name" value="P-loop_NTPase"/>
</dbReference>
<evidence type="ECO:0000256" key="2">
    <source>
        <dbReference type="ARBA" id="ARBA00022741"/>
    </source>
</evidence>
<feature type="domain" description="Disease resistance N-terminal" evidence="6">
    <location>
        <begin position="11"/>
        <end position="96"/>
    </location>
</feature>
<feature type="domain" description="Disease resistance R13L4/SHOC-2-like LRR" evidence="8">
    <location>
        <begin position="589"/>
        <end position="740"/>
    </location>
</feature>
<evidence type="ECO:0000259" key="5">
    <source>
        <dbReference type="Pfam" id="PF00931"/>
    </source>
</evidence>
<dbReference type="InterPro" id="IPR002182">
    <property type="entry name" value="NB-ARC"/>
</dbReference>
<dbReference type="InterPro" id="IPR038005">
    <property type="entry name" value="RX-like_CC"/>
</dbReference>
<dbReference type="AlphaFoldDB" id="A0A2K3PD08"/>
<dbReference type="STRING" id="57577.A0A2K3PD08"/>
<gene>
    <name evidence="9" type="ORF">L195_g009825</name>
</gene>
<sequence length="865" mass="98753">MAETFLFDIAHSLLGKLASYAFEEVARAYGVYDDLQEIKDTLSIIRSLLLDAEEKKNQQHALREWLRQVQNICFDAEDVLDEFSWQVKLKQAEEVSGSTRMKVRRYASSSNPLAFRFKMAHQIKDIRGRLNKAAANGTGFGLVGIGVEPGIAVQRREMTHSHIDASSVIGREKDKEAIIQLLMQPHPHSEGGNSLCVIPIVGIGGLGKTTLAKLVFNDTRMDELFQLKMWVCVSDDFDLQKIVLKVINSASAASTLDSASTVAHQENISHFDIQPLQSRLRRKLFDKKFLLVLDDIWNDDRVKWTDLKDLLKVGTAGSKIMATTRSNSIASMMGTVPSYVLKGLSTDKCLSLFVKWAFKEGEEEKYPNLVEIGKEIVKKCAGVPLAVRTLGSSLFSNFDLHKWEFVRDDGLWNLKMKKGDVLPALQLSYDQMPSYLRQCFSFFSLYPKDFTFDSDEIINLLAALGFVQPQNGSDKIERIVREYMDELNSRSFLEDFRDYGYGYKFKVHDLVHDLAIYVAREDFFVKVISDTQNIPEQARHLSILKNVSLDHALFPKSKRVRSILHPVQGVGLQSEDLLNTWILRYKYMVYLDLSNSSFHTLPNSVSKLKHLCVLYIRHNHQIKRLPRSICKLRCLQVLSLIGCTELETLPEGIEKLASLRQLHITTKQLVLSLDELASLKHLQALSLYHCDNMDFMFIGAQAQLNSLEALYIRSCKSLKSLPLFAFPKLQTLLIEDCQMFNLSLNNEGPIRRSRIKHLHLKRFPQLLNLPRWIEGAVDTLETLRIRKFSNLTMLPECLTSMANLKSLYIDCCPQLMSLPSDMHRLTALEEFRIYRSPELCRKCRPPSGEYCPMIGRIKRVSVGKQ</sequence>
<feature type="domain" description="Disease resistance protein winged helix" evidence="7">
    <location>
        <begin position="445"/>
        <end position="515"/>
    </location>
</feature>
<reference evidence="9 10" key="1">
    <citation type="journal article" date="2014" name="Am. J. Bot.">
        <title>Genome assembly and annotation for red clover (Trifolium pratense; Fabaceae).</title>
        <authorList>
            <person name="Istvanek J."/>
            <person name="Jaros M."/>
            <person name="Krenek A."/>
            <person name="Repkova J."/>
        </authorList>
    </citation>
    <scope>NUCLEOTIDE SEQUENCE [LARGE SCALE GENOMIC DNA]</scope>
    <source>
        <strain evidence="10">cv. Tatra</strain>
        <tissue evidence="9">Young leaves</tissue>
    </source>
</reference>
<reference evidence="9 10" key="2">
    <citation type="journal article" date="2017" name="Front. Plant Sci.">
        <title>Gene Classification and Mining of Molecular Markers Useful in Red Clover (Trifolium pratense) Breeding.</title>
        <authorList>
            <person name="Istvanek J."/>
            <person name="Dluhosova J."/>
            <person name="Dluhos P."/>
            <person name="Patkova L."/>
            <person name="Nedelnik J."/>
            <person name="Repkova J."/>
        </authorList>
    </citation>
    <scope>NUCLEOTIDE SEQUENCE [LARGE SCALE GENOMIC DNA]</scope>
    <source>
        <strain evidence="10">cv. Tatra</strain>
        <tissue evidence="9">Young leaves</tissue>
    </source>
</reference>
<dbReference type="SUPFAM" id="SSF52540">
    <property type="entry name" value="P-loop containing nucleoside triphosphate hydrolases"/>
    <property type="match status" value="1"/>
</dbReference>
<dbReference type="EMBL" id="ASHM01005877">
    <property type="protein sequence ID" value="PNY13177.1"/>
    <property type="molecule type" value="Genomic_DNA"/>
</dbReference>
<dbReference type="Pfam" id="PF23559">
    <property type="entry name" value="WHD_DRP"/>
    <property type="match status" value="1"/>
</dbReference>
<dbReference type="InterPro" id="IPR032675">
    <property type="entry name" value="LRR_dom_sf"/>
</dbReference>
<dbReference type="GO" id="GO:0043531">
    <property type="term" value="F:ADP binding"/>
    <property type="evidence" value="ECO:0007669"/>
    <property type="project" value="InterPro"/>
</dbReference>
<protein>
    <submittedName>
        <fullName evidence="9">Disease resistance protein rga3-like</fullName>
    </submittedName>
</protein>
<dbReference type="PANTHER" id="PTHR36766:SF61">
    <property type="entry name" value="NB-ARC DOMAIN DISEASE RESISTANCE PROTEIN"/>
    <property type="match status" value="1"/>
</dbReference>
<keyword evidence="4" id="KW-0067">ATP-binding</keyword>
<proteinExistence type="predicted"/>
<evidence type="ECO:0000313" key="9">
    <source>
        <dbReference type="EMBL" id="PNY13177.1"/>
    </source>
</evidence>
<dbReference type="SUPFAM" id="SSF52058">
    <property type="entry name" value="L domain-like"/>
    <property type="match status" value="1"/>
</dbReference>
<keyword evidence="1" id="KW-0677">Repeat</keyword>
<dbReference type="Gene3D" id="1.10.8.430">
    <property type="entry name" value="Helical domain of apoptotic protease-activating factors"/>
    <property type="match status" value="1"/>
</dbReference>
<evidence type="ECO:0000259" key="8">
    <source>
        <dbReference type="Pfam" id="PF23598"/>
    </source>
</evidence>
<dbReference type="Gene3D" id="1.10.10.10">
    <property type="entry name" value="Winged helix-like DNA-binding domain superfamily/Winged helix DNA-binding domain"/>
    <property type="match status" value="1"/>
</dbReference>
<comment type="caution">
    <text evidence="9">The sequence shown here is derived from an EMBL/GenBank/DDBJ whole genome shotgun (WGS) entry which is preliminary data.</text>
</comment>
<dbReference type="Gene3D" id="3.40.50.300">
    <property type="entry name" value="P-loop containing nucleotide triphosphate hydrolases"/>
    <property type="match status" value="1"/>
</dbReference>
<dbReference type="Gene3D" id="1.20.5.4130">
    <property type="match status" value="1"/>
</dbReference>
<organism evidence="9 10">
    <name type="scientific">Trifolium pratense</name>
    <name type="common">Red clover</name>
    <dbReference type="NCBI Taxonomy" id="57577"/>
    <lineage>
        <taxon>Eukaryota</taxon>
        <taxon>Viridiplantae</taxon>
        <taxon>Streptophyta</taxon>
        <taxon>Embryophyta</taxon>
        <taxon>Tracheophyta</taxon>
        <taxon>Spermatophyta</taxon>
        <taxon>Magnoliopsida</taxon>
        <taxon>eudicotyledons</taxon>
        <taxon>Gunneridae</taxon>
        <taxon>Pentapetalae</taxon>
        <taxon>rosids</taxon>
        <taxon>fabids</taxon>
        <taxon>Fabales</taxon>
        <taxon>Fabaceae</taxon>
        <taxon>Papilionoideae</taxon>
        <taxon>50 kb inversion clade</taxon>
        <taxon>NPAAA clade</taxon>
        <taxon>Hologalegina</taxon>
        <taxon>IRL clade</taxon>
        <taxon>Trifolieae</taxon>
        <taxon>Trifolium</taxon>
    </lineage>
</organism>
<dbReference type="CDD" id="cd14798">
    <property type="entry name" value="RX-CC_like"/>
    <property type="match status" value="1"/>
</dbReference>